<feature type="repeat" description="TPR" evidence="3">
    <location>
        <begin position="752"/>
        <end position="785"/>
    </location>
</feature>
<name>V5WHU8_9SPIO</name>
<keyword evidence="6" id="KW-1185">Reference proteome</keyword>
<evidence type="ECO:0000313" key="5">
    <source>
        <dbReference type="EMBL" id="AHC14746.1"/>
    </source>
</evidence>
<evidence type="ECO:0000256" key="1">
    <source>
        <dbReference type="ARBA" id="ARBA00022737"/>
    </source>
</evidence>
<dbReference type="eggNOG" id="COG1729">
    <property type="taxonomic scope" value="Bacteria"/>
</dbReference>
<evidence type="ECO:0000313" key="6">
    <source>
        <dbReference type="Proteomes" id="UP000018680"/>
    </source>
</evidence>
<evidence type="ECO:0000256" key="4">
    <source>
        <dbReference type="SAM" id="MobiDB-lite"/>
    </source>
</evidence>
<evidence type="ECO:0000256" key="3">
    <source>
        <dbReference type="PROSITE-ProRule" id="PRU00339"/>
    </source>
</evidence>
<dbReference type="InterPro" id="IPR011990">
    <property type="entry name" value="TPR-like_helical_dom_sf"/>
</dbReference>
<reference evidence="5 6" key="1">
    <citation type="journal article" date="2015" name="Stand. Genomic Sci.">
        <title>Complete genome sequence and description of Salinispira pacifica gen. nov., sp. nov., a novel spirochaete isolated form a hypersaline microbial mat.</title>
        <authorList>
            <person name="Ben Hania W."/>
            <person name="Joseph M."/>
            <person name="Schumann P."/>
            <person name="Bunk B."/>
            <person name="Fiebig A."/>
            <person name="Sproer C."/>
            <person name="Klenk H.P."/>
            <person name="Fardeau M.L."/>
            <person name="Spring S."/>
        </authorList>
    </citation>
    <scope>NUCLEOTIDE SEQUENCE [LARGE SCALE GENOMIC DNA]</scope>
    <source>
        <strain evidence="5 6">L21-RPul-D2</strain>
    </source>
</reference>
<dbReference type="Pfam" id="PF13432">
    <property type="entry name" value="TPR_16"/>
    <property type="match status" value="4"/>
</dbReference>
<proteinExistence type="predicted"/>
<organism evidence="5 6">
    <name type="scientific">Salinispira pacifica</name>
    <dbReference type="NCBI Taxonomy" id="1307761"/>
    <lineage>
        <taxon>Bacteria</taxon>
        <taxon>Pseudomonadati</taxon>
        <taxon>Spirochaetota</taxon>
        <taxon>Spirochaetia</taxon>
        <taxon>Spirochaetales</taxon>
        <taxon>Spirochaetaceae</taxon>
        <taxon>Salinispira</taxon>
    </lineage>
</organism>
<accession>V5WHU8</accession>
<dbReference type="InterPro" id="IPR019734">
    <property type="entry name" value="TPR_rpt"/>
</dbReference>
<dbReference type="HOGENOM" id="CLU_305634_0_0_12"/>
<feature type="region of interest" description="Disordered" evidence="4">
    <location>
        <begin position="235"/>
        <end position="256"/>
    </location>
</feature>
<dbReference type="AlphaFoldDB" id="V5WHU8"/>
<keyword evidence="1" id="KW-0677">Repeat</keyword>
<dbReference type="Gene3D" id="1.25.40.10">
    <property type="entry name" value="Tetratricopeptide repeat domain"/>
    <property type="match status" value="5"/>
</dbReference>
<sequence length="1035" mass="116258">MLVAGFSAVLPLSLSRSFGLSAQVIADSDRVGWPPASDQLDIHSMADAAFEAGDYPRAVRLYRRLLQSAKAEIYVRLAESHLLASQPLAALGVLNQARRQPGVSEPELLFLRARAHVLLEQPERAVEYVDMLLADSPQLYAEYPEIWRGSHKLRLAAVDNTRAREQLFTDLSAPWYTRAATELERTAARALYGEQRYEELASWLDARFSRFPGLTEERELQLLRAEALYFLSSAGAGSGEPDPGSTDPVSPDSVSQDREDVIAAYENLRSRVDEFTPQVYVRLFDLYRNRAAGGAPQVSELLEAAQRDLEAHPDILGAFYERMLSERFPSGDEEAVGRAITRLDRLGTEFQSYITPYYKALRLLRDEDPGSVDAARQAIRSYLRAGGENDPWLDLLLSELDYRQGNYSAAWQRIENPLPQESDASATVYGEDFRRQRLEIMLYSLYAAGEYQRSARLGAEHVDEYPRIRPVTARSYGGMGNFARAVQVLEPLFSPGSGVSPEDGLRSEYYQYLVKLGRWPDIISAQQGFSPDQPRDYPASRYLYGLALIQTGNFPEAVKLFGTLIQEEPGAELEIYADYYLGWASFRSSRDETALEAYERLVNRLKDDVQQGEDPAIPSAAPGALELFVRGAYEGAWAALRMEDYERGLDLLNTLLDSSTSPSLQETPEGGEAADIFARAVYLRAKLLMLDQRAEDAAAALIDFRDRYPRHELADEALLDYARVRASQGQVNRAVRSLYELISAYPDNSNAALAAYRIGELYYQNDRFQEAREAFNSYRDEYPRDGNIDAALYFSGRASWQSGETAAARLYWNNLVENFPDSYFRLNTMLLLAELYAEQGRESAAAGLYDMITSEYPGQAENLGIEERKSALSRSAPADDSWSVLESDPRLTEQAARDRVLELGKTLIIDQAGIRQRSQDLGPYLETLSSSGDASPRERSRALYLLGRGALQRAEYSRAAEYFIDAALSNSSDWQRAPEYLYFALESYSRQGADQEALAIYQQMKEIYPDSSWTLDGRRAIRRYIPGALPSGDDL</sequence>
<dbReference type="PANTHER" id="PTHR45586:SF1">
    <property type="entry name" value="LIPOPOLYSACCHARIDE ASSEMBLY PROTEIN B"/>
    <property type="match status" value="1"/>
</dbReference>
<dbReference type="EMBL" id="CP006939">
    <property type="protein sequence ID" value="AHC14746.1"/>
    <property type="molecule type" value="Genomic_DNA"/>
</dbReference>
<dbReference type="PATRIC" id="fig|1307761.3.peg.1340"/>
<dbReference type="PANTHER" id="PTHR45586">
    <property type="entry name" value="TPR REPEAT-CONTAINING PROTEIN PA4667"/>
    <property type="match status" value="1"/>
</dbReference>
<dbReference type="InterPro" id="IPR051012">
    <property type="entry name" value="CellSynth/LPSAsmb/PSIAsmb"/>
</dbReference>
<dbReference type="PROSITE" id="PS50005">
    <property type="entry name" value="TPR"/>
    <property type="match status" value="1"/>
</dbReference>
<dbReference type="Pfam" id="PF14559">
    <property type="entry name" value="TPR_19"/>
    <property type="match status" value="1"/>
</dbReference>
<evidence type="ECO:0000256" key="2">
    <source>
        <dbReference type="ARBA" id="ARBA00022803"/>
    </source>
</evidence>
<dbReference type="STRING" id="1307761.L21SP2_1347"/>
<dbReference type="SUPFAM" id="SSF48452">
    <property type="entry name" value="TPR-like"/>
    <property type="match status" value="4"/>
</dbReference>
<protein>
    <submittedName>
        <fullName evidence="5">Uncharacterized protein</fullName>
    </submittedName>
</protein>
<dbReference type="Proteomes" id="UP000018680">
    <property type="component" value="Chromosome"/>
</dbReference>
<keyword evidence="2 3" id="KW-0802">TPR repeat</keyword>
<dbReference type="KEGG" id="slr:L21SP2_1347"/>
<dbReference type="SMART" id="SM00028">
    <property type="entry name" value="TPR"/>
    <property type="match status" value="5"/>
</dbReference>
<gene>
    <name evidence="5" type="ORF">L21SP2_1347</name>
</gene>